<reference evidence="1" key="1">
    <citation type="submission" date="2021-05" db="EMBL/GenBank/DDBJ databases">
        <authorList>
            <person name="Stam R."/>
        </authorList>
    </citation>
    <scope>NUCLEOTIDE SEQUENCE</scope>
    <source>
        <strain evidence="1">CS162</strain>
    </source>
</reference>
<sequence length="235" mass="26441">MLPTPPYSLERSPISNSALSTVEQGQAAQRATQLQRYLLEVVAYTLGADLSKLVTAISFEWPTFDGFRSSVLEKREQTHLLHLFHIIAQMHRRLATSSLEDVRTILLQVVEASRTLKVDPGFTLELVAAYANHQAKAWKHGCKHSLIVDLVGIRLPRALCAYLDEISLLILQLLPNDMMQKTLGLALEKFEKGSQYESLLGWILTLNPMNHGYSRLAEFLTGINMLGEDATWQQL</sequence>
<gene>
    <name evidence="1" type="ORF">ALTATR162_LOCUS10978</name>
</gene>
<dbReference type="EMBL" id="CAJRGZ010000030">
    <property type="protein sequence ID" value="CAG5184576.1"/>
    <property type="molecule type" value="Genomic_DNA"/>
</dbReference>
<dbReference type="OrthoDB" id="3796310at2759"/>
<organism evidence="1 2">
    <name type="scientific">Alternaria atra</name>
    <dbReference type="NCBI Taxonomy" id="119953"/>
    <lineage>
        <taxon>Eukaryota</taxon>
        <taxon>Fungi</taxon>
        <taxon>Dikarya</taxon>
        <taxon>Ascomycota</taxon>
        <taxon>Pezizomycotina</taxon>
        <taxon>Dothideomycetes</taxon>
        <taxon>Pleosporomycetidae</taxon>
        <taxon>Pleosporales</taxon>
        <taxon>Pleosporineae</taxon>
        <taxon>Pleosporaceae</taxon>
        <taxon>Alternaria</taxon>
        <taxon>Alternaria sect. Ulocladioides</taxon>
    </lineage>
</organism>
<dbReference type="Proteomes" id="UP000676310">
    <property type="component" value="Unassembled WGS sequence"/>
</dbReference>
<evidence type="ECO:0000313" key="1">
    <source>
        <dbReference type="EMBL" id="CAG5184576.1"/>
    </source>
</evidence>
<dbReference type="RefSeq" id="XP_043174553.1">
    <property type="nucleotide sequence ID" value="XM_043318618.1"/>
</dbReference>
<dbReference type="AlphaFoldDB" id="A0A8J2IAG8"/>
<name>A0A8J2IAG8_9PLEO</name>
<protein>
    <submittedName>
        <fullName evidence="1">Uncharacterized protein</fullName>
    </submittedName>
</protein>
<accession>A0A8J2IAG8</accession>
<keyword evidence="2" id="KW-1185">Reference proteome</keyword>
<evidence type="ECO:0000313" key="2">
    <source>
        <dbReference type="Proteomes" id="UP000676310"/>
    </source>
</evidence>
<comment type="caution">
    <text evidence="1">The sequence shown here is derived from an EMBL/GenBank/DDBJ whole genome shotgun (WGS) entry which is preliminary data.</text>
</comment>
<dbReference type="GeneID" id="67011198"/>
<proteinExistence type="predicted"/>